<reference evidence="2" key="1">
    <citation type="submission" date="2016-10" db="EMBL/GenBank/DDBJ databases">
        <title>Sequence of Gallionella enrichment culture.</title>
        <authorList>
            <person name="Poehlein A."/>
            <person name="Muehling M."/>
            <person name="Daniel R."/>
        </authorList>
    </citation>
    <scope>NUCLEOTIDE SEQUENCE</scope>
</reference>
<organism evidence="2">
    <name type="scientific">mine drainage metagenome</name>
    <dbReference type="NCBI Taxonomy" id="410659"/>
    <lineage>
        <taxon>unclassified sequences</taxon>
        <taxon>metagenomes</taxon>
        <taxon>ecological metagenomes</taxon>
    </lineage>
</organism>
<sequence>MKTGGQTSARPHGPGRVFPTLLLLLLWLASRVFLPEAGATPPSDTAFLFTYFTGQGRDGLHLAWSADGLHWRALNGGRACLAPQVGRDRLMRDPCVARGPDGVYHLVWTTGWWDRIIGTASTRDFITWTPERAIPVMASEPTARNSWAPEAFWDAKRERFLIFWASTIPGRFPATDGSSEQGLNHRIYCTTTTDWVQFSPTRLFSDPGFSVIDATIFEGAGGRFHMIAKDETVHPVAKRLRIATAVDPEGPWTTFSAPFTRAWVEGPTAIRVGDETVVYFDVYREHHYGAMRSRDLVHWEDVTDRIAVPPGARHGTMIVVPRSLVDRLRAALPEAPGA</sequence>
<dbReference type="SUPFAM" id="SSF75005">
    <property type="entry name" value="Arabinanase/levansucrase/invertase"/>
    <property type="match status" value="1"/>
</dbReference>
<dbReference type="Pfam" id="PF22847">
    <property type="entry name" value="BT_3657-like_N"/>
    <property type="match status" value="1"/>
</dbReference>
<dbReference type="CDD" id="cd08983">
    <property type="entry name" value="GH43_Bt3655-like"/>
    <property type="match status" value="1"/>
</dbReference>
<keyword evidence="2" id="KW-0378">Hydrolase</keyword>
<dbReference type="InterPro" id="IPR050727">
    <property type="entry name" value="GH43_arabinanases"/>
</dbReference>
<dbReference type="EMBL" id="MLJW01000175">
    <property type="protein sequence ID" value="OIQ94998.1"/>
    <property type="molecule type" value="Genomic_DNA"/>
</dbReference>
<dbReference type="InterPro" id="IPR023296">
    <property type="entry name" value="Glyco_hydro_beta-prop_sf"/>
</dbReference>
<dbReference type="PANTHER" id="PTHR43301:SF3">
    <property type="entry name" value="ARABINAN ENDO-1,5-ALPHA-L-ARABINOSIDASE A-RELATED"/>
    <property type="match status" value="1"/>
</dbReference>
<gene>
    <name evidence="2" type="ORF">GALL_230120</name>
</gene>
<accession>A0A1J5RFX2</accession>
<evidence type="ECO:0000313" key="2">
    <source>
        <dbReference type="EMBL" id="OIQ94998.1"/>
    </source>
</evidence>
<dbReference type="Gene3D" id="2.115.10.20">
    <property type="entry name" value="Glycosyl hydrolase domain, family 43"/>
    <property type="match status" value="1"/>
</dbReference>
<dbReference type="GO" id="GO:0016787">
    <property type="term" value="F:hydrolase activity"/>
    <property type="evidence" value="ECO:0007669"/>
    <property type="project" value="UniProtKB-KW"/>
</dbReference>
<dbReference type="PANTHER" id="PTHR43301">
    <property type="entry name" value="ARABINAN ENDO-1,5-ALPHA-L-ARABINOSIDASE"/>
    <property type="match status" value="1"/>
</dbReference>
<evidence type="ECO:0000259" key="1">
    <source>
        <dbReference type="Pfam" id="PF22847"/>
    </source>
</evidence>
<comment type="caution">
    <text evidence="2">The sequence shown here is derived from an EMBL/GenBank/DDBJ whole genome shotgun (WGS) entry which is preliminary data.</text>
</comment>
<feature type="domain" description="Arabinosidase BT-3657-like N-terminal" evidence="1">
    <location>
        <begin position="23"/>
        <end position="131"/>
    </location>
</feature>
<protein>
    <submittedName>
        <fullName evidence="2">Glycosyl hydrolases family 43</fullName>
    </submittedName>
</protein>
<name>A0A1J5RFX2_9ZZZZ</name>
<proteinExistence type="predicted"/>
<dbReference type="AlphaFoldDB" id="A0A1J5RFX2"/>
<dbReference type="InterPro" id="IPR055133">
    <property type="entry name" value="BT_3657-like_N"/>
</dbReference>